<evidence type="ECO:0000313" key="5">
    <source>
        <dbReference type="Proteomes" id="UP000235994"/>
    </source>
</evidence>
<dbReference type="EMBL" id="POQS01000001">
    <property type="protein sequence ID" value="PND35314.1"/>
    <property type="molecule type" value="Genomic_DNA"/>
</dbReference>
<dbReference type="Pfam" id="PF02798">
    <property type="entry name" value="GST_N"/>
    <property type="match status" value="1"/>
</dbReference>
<dbReference type="InterPro" id="IPR036282">
    <property type="entry name" value="Glutathione-S-Trfase_C_sf"/>
</dbReference>
<evidence type="ECO:0000256" key="1">
    <source>
        <dbReference type="RuleBase" id="RU003494"/>
    </source>
</evidence>
<dbReference type="InterPro" id="IPR004045">
    <property type="entry name" value="Glutathione_S-Trfase_N"/>
</dbReference>
<dbReference type="Gene3D" id="3.40.30.10">
    <property type="entry name" value="Glutaredoxin"/>
    <property type="match status" value="1"/>
</dbReference>
<evidence type="ECO:0000259" key="2">
    <source>
        <dbReference type="PROSITE" id="PS50404"/>
    </source>
</evidence>
<comment type="caution">
    <text evidence="4">The sequence shown here is derived from an EMBL/GenBank/DDBJ whole genome shotgun (WGS) entry which is preliminary data.</text>
</comment>
<feature type="domain" description="GST N-terminal" evidence="2">
    <location>
        <begin position="1"/>
        <end position="77"/>
    </location>
</feature>
<comment type="similarity">
    <text evidence="1">Belongs to the GST superfamily.</text>
</comment>
<dbReference type="InterPro" id="IPR004046">
    <property type="entry name" value="GST_C"/>
</dbReference>
<protein>
    <submittedName>
        <fullName evidence="4">Glutathione S-transferase</fullName>
    </submittedName>
</protein>
<dbReference type="Gene3D" id="1.20.1050.10">
    <property type="match status" value="1"/>
</dbReference>
<evidence type="ECO:0000313" key="4">
    <source>
        <dbReference type="EMBL" id="PND35314.1"/>
    </source>
</evidence>
<dbReference type="PROSITE" id="PS50404">
    <property type="entry name" value="GST_NTER"/>
    <property type="match status" value="1"/>
</dbReference>
<proteinExistence type="inferred from homology"/>
<dbReference type="InterPro" id="IPR036249">
    <property type="entry name" value="Thioredoxin-like_sf"/>
</dbReference>
<dbReference type="CDD" id="cd03188">
    <property type="entry name" value="GST_C_Beta"/>
    <property type="match status" value="1"/>
</dbReference>
<dbReference type="InterPro" id="IPR040079">
    <property type="entry name" value="Glutathione_S-Trfase"/>
</dbReference>
<dbReference type="GO" id="GO:0016740">
    <property type="term" value="F:transferase activity"/>
    <property type="evidence" value="ECO:0007669"/>
    <property type="project" value="UniProtKB-KW"/>
</dbReference>
<dbReference type="Proteomes" id="UP000235994">
    <property type="component" value="Unassembled WGS sequence"/>
</dbReference>
<dbReference type="CDD" id="cd03057">
    <property type="entry name" value="GST_N_Beta"/>
    <property type="match status" value="1"/>
</dbReference>
<evidence type="ECO:0000259" key="3">
    <source>
        <dbReference type="PROSITE" id="PS50405"/>
    </source>
</evidence>
<organism evidence="4 5">
    <name type="scientific">Achromobacter pulmonis</name>
    <dbReference type="NCBI Taxonomy" id="1389932"/>
    <lineage>
        <taxon>Bacteria</taxon>
        <taxon>Pseudomonadati</taxon>
        <taxon>Pseudomonadota</taxon>
        <taxon>Betaproteobacteria</taxon>
        <taxon>Burkholderiales</taxon>
        <taxon>Alcaligenaceae</taxon>
        <taxon>Achromobacter</taxon>
    </lineage>
</organism>
<dbReference type="PROSITE" id="PS50405">
    <property type="entry name" value="GST_CTER"/>
    <property type="match status" value="1"/>
</dbReference>
<reference evidence="4 5" key="1">
    <citation type="submission" date="2018-01" db="EMBL/GenBank/DDBJ databases">
        <title>The draft genome of an aniline degradation strain ANB-1.</title>
        <authorList>
            <person name="Zhang L."/>
            <person name="Jiang J."/>
        </authorList>
    </citation>
    <scope>NUCLEOTIDE SEQUENCE [LARGE SCALE GENOMIC DNA]</scope>
    <source>
        <strain evidence="4 5">ANB-1</strain>
    </source>
</reference>
<accession>A0A2N8KPC8</accession>
<dbReference type="SUPFAM" id="SSF52833">
    <property type="entry name" value="Thioredoxin-like"/>
    <property type="match status" value="1"/>
</dbReference>
<keyword evidence="5" id="KW-1185">Reference proteome</keyword>
<dbReference type="SUPFAM" id="SSF47616">
    <property type="entry name" value="GST C-terminal domain-like"/>
    <property type="match status" value="1"/>
</dbReference>
<dbReference type="SFLD" id="SFLDG00358">
    <property type="entry name" value="Main_(cytGST)"/>
    <property type="match status" value="1"/>
</dbReference>
<dbReference type="AlphaFoldDB" id="A0A2N8KPC8"/>
<feature type="domain" description="GST C-terminal" evidence="3">
    <location>
        <begin position="83"/>
        <end position="206"/>
    </location>
</feature>
<dbReference type="SFLD" id="SFLDG01150">
    <property type="entry name" value="Main.1:_Beta-like"/>
    <property type="match status" value="1"/>
</dbReference>
<gene>
    <name evidence="4" type="ORF">C1I89_02700</name>
</gene>
<dbReference type="SFLD" id="SFLDS00019">
    <property type="entry name" value="Glutathione_Transferase_(cytos"/>
    <property type="match status" value="1"/>
</dbReference>
<dbReference type="PANTHER" id="PTHR44051:SF8">
    <property type="entry name" value="GLUTATHIONE S-TRANSFERASE GSTA"/>
    <property type="match status" value="1"/>
</dbReference>
<keyword evidence="4" id="KW-0808">Transferase</keyword>
<dbReference type="Pfam" id="PF00043">
    <property type="entry name" value="GST_C"/>
    <property type="match status" value="1"/>
</dbReference>
<dbReference type="RefSeq" id="WP_102771256.1">
    <property type="nucleotide sequence ID" value="NZ_POQS01000001.1"/>
</dbReference>
<dbReference type="PANTHER" id="PTHR44051">
    <property type="entry name" value="GLUTATHIONE S-TRANSFERASE-RELATED"/>
    <property type="match status" value="1"/>
</dbReference>
<dbReference type="InterPro" id="IPR010987">
    <property type="entry name" value="Glutathione-S-Trfase_C-like"/>
</dbReference>
<sequence length="206" mass="22337">MKLYYMPGACSLASHIVLEWLGKPYQTHKLSRDELKGPEFLKVNPLGAVPALSDGDWTVTQNAAILEYLAEQAPESGLMGDGSARSRAEVRRWLGFINSDVHKTFSMIFGASRFLGEEGAQKELAGSASKLLTKLFAQLDGQLAGKSYLVGDKPSIADAYLYVVLRWAHGKSVDLTGLDNLAAFFKRMEADKGVQAALQAEGLQAA</sequence>
<name>A0A2N8KPC8_9BURK</name>